<accession>A0ABV0KUG7</accession>
<dbReference type="Gene3D" id="3.40.50.720">
    <property type="entry name" value="NAD(P)-binding Rossmann-like Domain"/>
    <property type="match status" value="1"/>
</dbReference>
<dbReference type="InterPro" id="IPR036291">
    <property type="entry name" value="NAD(P)-bd_dom_sf"/>
</dbReference>
<dbReference type="EMBL" id="JAMPLM010000100">
    <property type="protein sequence ID" value="MEP1062841.1"/>
    <property type="molecule type" value="Genomic_DNA"/>
</dbReference>
<organism evidence="4 5">
    <name type="scientific">Stenomitos frigidus AS-A4</name>
    <dbReference type="NCBI Taxonomy" id="2933935"/>
    <lineage>
        <taxon>Bacteria</taxon>
        <taxon>Bacillati</taxon>
        <taxon>Cyanobacteriota</taxon>
        <taxon>Cyanophyceae</taxon>
        <taxon>Leptolyngbyales</taxon>
        <taxon>Leptolyngbyaceae</taxon>
        <taxon>Stenomitos</taxon>
    </lineage>
</organism>
<dbReference type="Proteomes" id="UP001476950">
    <property type="component" value="Unassembled WGS sequence"/>
</dbReference>
<evidence type="ECO:0000313" key="4">
    <source>
        <dbReference type="EMBL" id="MEP1062841.1"/>
    </source>
</evidence>
<keyword evidence="1" id="KW-0521">NADP</keyword>
<dbReference type="CDD" id="cd05289">
    <property type="entry name" value="MDR_like_2"/>
    <property type="match status" value="1"/>
</dbReference>
<gene>
    <name evidence="4" type="ORF">NDI38_31200</name>
</gene>
<dbReference type="SMART" id="SM00829">
    <property type="entry name" value="PKS_ER"/>
    <property type="match status" value="1"/>
</dbReference>
<dbReference type="InterPro" id="IPR013154">
    <property type="entry name" value="ADH-like_N"/>
</dbReference>
<dbReference type="InterPro" id="IPR020843">
    <property type="entry name" value="ER"/>
</dbReference>
<dbReference type="InterPro" id="IPR011032">
    <property type="entry name" value="GroES-like_sf"/>
</dbReference>
<evidence type="ECO:0000256" key="2">
    <source>
        <dbReference type="ARBA" id="ARBA00023002"/>
    </source>
</evidence>
<dbReference type="RefSeq" id="WP_190446058.1">
    <property type="nucleotide sequence ID" value="NZ_JAMPLM010000100.1"/>
</dbReference>
<dbReference type="PANTHER" id="PTHR48106">
    <property type="entry name" value="QUINONE OXIDOREDUCTASE PIG3-RELATED"/>
    <property type="match status" value="1"/>
</dbReference>
<reference evidence="4 5" key="1">
    <citation type="submission" date="2022-04" db="EMBL/GenBank/DDBJ databases">
        <title>Positive selection, recombination, and allopatry shape intraspecific diversity of widespread and dominant cyanobacteria.</title>
        <authorList>
            <person name="Wei J."/>
            <person name="Shu W."/>
            <person name="Hu C."/>
        </authorList>
    </citation>
    <scope>NUCLEOTIDE SEQUENCE [LARGE SCALE GENOMIC DNA]</scope>
    <source>
        <strain evidence="4 5">AS-A4</strain>
    </source>
</reference>
<dbReference type="PANTHER" id="PTHR48106:SF13">
    <property type="entry name" value="QUINONE OXIDOREDUCTASE-RELATED"/>
    <property type="match status" value="1"/>
</dbReference>
<keyword evidence="5" id="KW-1185">Reference proteome</keyword>
<comment type="caution">
    <text evidence="4">The sequence shown here is derived from an EMBL/GenBank/DDBJ whole genome shotgun (WGS) entry which is preliminary data.</text>
</comment>
<dbReference type="Pfam" id="PF13602">
    <property type="entry name" value="ADH_zinc_N_2"/>
    <property type="match status" value="1"/>
</dbReference>
<proteinExistence type="predicted"/>
<evidence type="ECO:0000256" key="1">
    <source>
        <dbReference type="ARBA" id="ARBA00022857"/>
    </source>
</evidence>
<dbReference type="Gene3D" id="3.90.180.10">
    <property type="entry name" value="Medium-chain alcohol dehydrogenases, catalytic domain"/>
    <property type="match status" value="1"/>
</dbReference>
<evidence type="ECO:0000313" key="5">
    <source>
        <dbReference type="Proteomes" id="UP001476950"/>
    </source>
</evidence>
<dbReference type="SUPFAM" id="SSF51735">
    <property type="entry name" value="NAD(P)-binding Rossmann-fold domains"/>
    <property type="match status" value="1"/>
</dbReference>
<feature type="domain" description="Enoyl reductase (ER)" evidence="3">
    <location>
        <begin position="10"/>
        <end position="314"/>
    </location>
</feature>
<protein>
    <submittedName>
        <fullName evidence="4">NADP-dependent oxidoreductase</fullName>
    </submittedName>
</protein>
<dbReference type="SUPFAM" id="SSF50129">
    <property type="entry name" value="GroES-like"/>
    <property type="match status" value="1"/>
</dbReference>
<sequence>MKAIVLDHYGTPDVLYLTEMPDPVPGTNEVLVRVYASSVNPVDIGVRQGRVLSSEPHHFPMILGWDAAGIVEDVGDGVTDFVGGDRVVLISEQPSSGRGTHAELVAVPSTQIVKLPETINFVTAAAIPLAGITALQAVKALSLSPGQLIVINNPLGAVGGFASQIARQLGLKVISPISPHLAEEARIQGVEWAVPVDQSLNNAVREVVPEGVDGAIDLVGADIAHQTFSAVKNGGAYTTVLPEWWKPGGPYTEDRAIKPIVVENKPNQADLSKLVEWLNLGVLSPRIEQTFSLAQTAEAHRLHEKPGLTRKLIIENA</sequence>
<keyword evidence="2" id="KW-0560">Oxidoreductase</keyword>
<name>A0ABV0KUG7_9CYAN</name>
<evidence type="ECO:0000259" key="3">
    <source>
        <dbReference type="SMART" id="SM00829"/>
    </source>
</evidence>
<dbReference type="Pfam" id="PF08240">
    <property type="entry name" value="ADH_N"/>
    <property type="match status" value="1"/>
</dbReference>